<reference evidence="1 2" key="1">
    <citation type="submission" date="2017-04" db="EMBL/GenBank/DDBJ databases">
        <authorList>
            <person name="Afonso C.L."/>
            <person name="Miller P.J."/>
            <person name="Scott M.A."/>
            <person name="Spackman E."/>
            <person name="Goraichik I."/>
            <person name="Dimitrov K.M."/>
            <person name="Suarez D.L."/>
            <person name="Swayne D.E."/>
        </authorList>
    </citation>
    <scope>NUCLEOTIDE SEQUENCE [LARGE SCALE GENOMIC DNA]</scope>
    <source>
        <strain evidence="1 2">CGMCC 1.10972</strain>
    </source>
</reference>
<keyword evidence="2" id="KW-1185">Reference proteome</keyword>
<organism evidence="1 2">
    <name type="scientific">Fulvimarina manganoxydans</name>
    <dbReference type="NCBI Taxonomy" id="937218"/>
    <lineage>
        <taxon>Bacteria</taxon>
        <taxon>Pseudomonadati</taxon>
        <taxon>Pseudomonadota</taxon>
        <taxon>Alphaproteobacteria</taxon>
        <taxon>Hyphomicrobiales</taxon>
        <taxon>Aurantimonadaceae</taxon>
        <taxon>Fulvimarina</taxon>
    </lineage>
</organism>
<protein>
    <submittedName>
        <fullName evidence="1">Uncharacterized protein</fullName>
    </submittedName>
</protein>
<dbReference type="STRING" id="937218.SAMN06297251_10114"/>
<evidence type="ECO:0000313" key="1">
    <source>
        <dbReference type="EMBL" id="SMC32297.1"/>
    </source>
</evidence>
<sequence>MTDEQADAIMLRRFLGDFIMPAQRTRVMIELEARGLTKYDPRSCRHFLTPAGDALIRAATR</sequence>
<evidence type="ECO:0000313" key="2">
    <source>
        <dbReference type="Proteomes" id="UP000192656"/>
    </source>
</evidence>
<dbReference type="AlphaFoldDB" id="A0A1W1Y810"/>
<name>A0A1W1Y810_9HYPH</name>
<gene>
    <name evidence="1" type="ORF">SAMN06297251_10114</name>
</gene>
<proteinExistence type="predicted"/>
<dbReference type="Proteomes" id="UP000192656">
    <property type="component" value="Unassembled WGS sequence"/>
</dbReference>
<dbReference type="EMBL" id="FWXR01000001">
    <property type="protein sequence ID" value="SMC32297.1"/>
    <property type="molecule type" value="Genomic_DNA"/>
</dbReference>
<accession>A0A1W1Y810</accession>